<dbReference type="EMBL" id="JADWVN010000026">
    <property type="protein sequence ID" value="MBL7527752.1"/>
    <property type="molecule type" value="Genomic_DNA"/>
</dbReference>
<protein>
    <submittedName>
        <fullName evidence="2">Uncharacterized protein</fullName>
    </submittedName>
</protein>
<accession>A0ABS1WEG0</accession>
<reference evidence="2 3" key="1">
    <citation type="submission" date="2020-12" db="EMBL/GenBank/DDBJ databases">
        <title>WGS of Legionella: environmental sample.</title>
        <authorList>
            <person name="Cristino S."/>
            <person name="Girolamini L."/>
            <person name="Salaris S."/>
            <person name="Pascale M.R."/>
            <person name="Mazzotta M."/>
            <person name="Orsini M."/>
            <person name="Grottola A."/>
        </authorList>
    </citation>
    <scope>NUCLEOTIDE SEQUENCE [LARGE SCALE GENOMIC DNA]</scope>
    <source>
        <strain evidence="2 3">30cs62</strain>
    </source>
</reference>
<keyword evidence="3" id="KW-1185">Reference proteome</keyword>
<proteinExistence type="predicted"/>
<organism evidence="2 3">
    <name type="scientific">Legionella bononiensis</name>
    <dbReference type="NCBI Taxonomy" id="2793102"/>
    <lineage>
        <taxon>Bacteria</taxon>
        <taxon>Pseudomonadati</taxon>
        <taxon>Pseudomonadota</taxon>
        <taxon>Gammaproteobacteria</taxon>
        <taxon>Legionellales</taxon>
        <taxon>Legionellaceae</taxon>
        <taxon>Legionella</taxon>
    </lineage>
</organism>
<feature type="compositionally biased region" description="Polar residues" evidence="1">
    <location>
        <begin position="68"/>
        <end position="80"/>
    </location>
</feature>
<feature type="region of interest" description="Disordered" evidence="1">
    <location>
        <begin position="53"/>
        <end position="88"/>
    </location>
</feature>
<gene>
    <name evidence="2" type="ORF">I5282_14400</name>
</gene>
<dbReference type="Proteomes" id="UP000809910">
    <property type="component" value="Unassembled WGS sequence"/>
</dbReference>
<evidence type="ECO:0000313" key="2">
    <source>
        <dbReference type="EMBL" id="MBL7527752.1"/>
    </source>
</evidence>
<evidence type="ECO:0000256" key="1">
    <source>
        <dbReference type="SAM" id="MobiDB-lite"/>
    </source>
</evidence>
<sequence length="88" mass="9782">MALQVLACLPEAERATAVMTKNRQGQTVLHRAELYTESLKLLQTCVREEKSTAASSSPSFFSHDHSLKPSSSEQVTLDTETSPKRPRH</sequence>
<comment type="caution">
    <text evidence="2">The sequence shown here is derived from an EMBL/GenBank/DDBJ whole genome shotgun (WGS) entry which is preliminary data.</text>
</comment>
<dbReference type="RefSeq" id="WP_203108700.1">
    <property type="nucleotide sequence ID" value="NZ_JADOBG010000009.1"/>
</dbReference>
<evidence type="ECO:0000313" key="3">
    <source>
        <dbReference type="Proteomes" id="UP000809910"/>
    </source>
</evidence>
<name>A0ABS1WEG0_9GAMM</name>